<dbReference type="Pfam" id="PF00400">
    <property type="entry name" value="WD40"/>
    <property type="match status" value="3"/>
</dbReference>
<dbReference type="InterPro" id="IPR036322">
    <property type="entry name" value="WD40_repeat_dom_sf"/>
</dbReference>
<sequence>MKKTDYNPLDVFHPSSRKGGPRNHSAATSHLQNDKYMEDFDKAWHEMNGLSMQPKGKPMNTWAKATAPPNMPCSQKYPSSVTMLWSQGPSNPDGVQADISNLPSLCSAANWAKNEVVIGSSDHALYIVDATKGTHKRTLYTKTCGHTEWVSCVTYLPDGRIVSGGMDAKMWLWPTGSVRGIQMEGHSGPISKVEFDSSTGGVISASYDKTVRLWNVGARCSEIGCMSGHDAPVLELGVANGKLVSGDRSGNVILWDPNTADASWRLKNIHKGHVTSLAWGDDRDQACSGLFFSGGQDGYLRVWDPRTRENLAKIQLHVNEHGRGAVSQIIAGGAAAAGMVVSSGADGTCRILDPKMSYSELANIQLTNFPYSMAVAGGLALVGCGDGAMHVIDIVKGTTLYALGAHKGAVRSIDACEDRVITSGDDGNTMLYYF</sequence>
<accession>A0A250X854</accession>
<dbReference type="InterPro" id="IPR020472">
    <property type="entry name" value="WD40_PAC1"/>
</dbReference>
<dbReference type="PROSITE" id="PS50082">
    <property type="entry name" value="WD_REPEATS_2"/>
    <property type="match status" value="3"/>
</dbReference>
<dbReference type="Proteomes" id="UP000232323">
    <property type="component" value="Unassembled WGS sequence"/>
</dbReference>
<dbReference type="InterPro" id="IPR001680">
    <property type="entry name" value="WD40_rpt"/>
</dbReference>
<keyword evidence="1 3" id="KW-0853">WD repeat</keyword>
<evidence type="ECO:0000256" key="4">
    <source>
        <dbReference type="SAM" id="MobiDB-lite"/>
    </source>
</evidence>
<keyword evidence="6" id="KW-1185">Reference proteome</keyword>
<evidence type="ECO:0000313" key="5">
    <source>
        <dbReference type="EMBL" id="GAX79236.1"/>
    </source>
</evidence>
<dbReference type="SMART" id="SM00320">
    <property type="entry name" value="WD40"/>
    <property type="match status" value="6"/>
</dbReference>
<evidence type="ECO:0000256" key="3">
    <source>
        <dbReference type="PROSITE-ProRule" id="PRU00221"/>
    </source>
</evidence>
<dbReference type="EMBL" id="BEGY01000040">
    <property type="protein sequence ID" value="GAX79236.1"/>
    <property type="molecule type" value="Genomic_DNA"/>
</dbReference>
<feature type="repeat" description="WD" evidence="3">
    <location>
        <begin position="143"/>
        <end position="173"/>
    </location>
</feature>
<feature type="repeat" description="WD" evidence="3">
    <location>
        <begin position="267"/>
        <end position="313"/>
    </location>
</feature>
<protein>
    <submittedName>
        <fullName evidence="5">Uncharacterized protein</fullName>
    </submittedName>
</protein>
<evidence type="ECO:0000313" key="6">
    <source>
        <dbReference type="Proteomes" id="UP000232323"/>
    </source>
</evidence>
<dbReference type="PRINTS" id="PR00320">
    <property type="entry name" value="GPROTEINBRPT"/>
</dbReference>
<dbReference type="PROSITE" id="PS50294">
    <property type="entry name" value="WD_REPEATS_REGION"/>
    <property type="match status" value="1"/>
</dbReference>
<name>A0A250X854_9CHLO</name>
<dbReference type="InterPro" id="IPR019775">
    <property type="entry name" value="WD40_repeat_CS"/>
</dbReference>
<evidence type="ECO:0000256" key="2">
    <source>
        <dbReference type="ARBA" id="ARBA00022737"/>
    </source>
</evidence>
<dbReference type="Gene3D" id="2.130.10.10">
    <property type="entry name" value="YVTN repeat-like/Quinoprotein amine dehydrogenase"/>
    <property type="match status" value="2"/>
</dbReference>
<dbReference type="AlphaFoldDB" id="A0A250X854"/>
<feature type="region of interest" description="Disordered" evidence="4">
    <location>
        <begin position="1"/>
        <end position="32"/>
    </location>
</feature>
<dbReference type="PANTHER" id="PTHR19848:SF7">
    <property type="entry name" value="F-BOX AND WD-40 DOMAIN PROTEIN 7"/>
    <property type="match status" value="1"/>
</dbReference>
<keyword evidence="2" id="KW-0677">Repeat</keyword>
<comment type="caution">
    <text evidence="5">The sequence shown here is derived from an EMBL/GenBank/DDBJ whole genome shotgun (WGS) entry which is preliminary data.</text>
</comment>
<dbReference type="PANTHER" id="PTHR19848">
    <property type="entry name" value="WD40 REPEAT PROTEIN"/>
    <property type="match status" value="1"/>
</dbReference>
<reference evidence="5 6" key="1">
    <citation type="submission" date="2017-08" db="EMBL/GenBank/DDBJ databases">
        <title>Acidophilic green algal genome provides insights into adaptation to an acidic environment.</title>
        <authorList>
            <person name="Hirooka S."/>
            <person name="Hirose Y."/>
            <person name="Kanesaki Y."/>
            <person name="Higuchi S."/>
            <person name="Fujiwara T."/>
            <person name="Onuma R."/>
            <person name="Era A."/>
            <person name="Ohbayashi R."/>
            <person name="Uzuka A."/>
            <person name="Nozaki H."/>
            <person name="Yoshikawa H."/>
            <person name="Miyagishima S.Y."/>
        </authorList>
    </citation>
    <scope>NUCLEOTIDE SEQUENCE [LARGE SCALE GENOMIC DNA]</scope>
    <source>
        <strain evidence="5 6">NIES-2499</strain>
    </source>
</reference>
<dbReference type="OrthoDB" id="256303at2759"/>
<evidence type="ECO:0000256" key="1">
    <source>
        <dbReference type="ARBA" id="ARBA00022574"/>
    </source>
</evidence>
<dbReference type="InterPro" id="IPR015943">
    <property type="entry name" value="WD40/YVTN_repeat-like_dom_sf"/>
</dbReference>
<feature type="repeat" description="WD" evidence="3">
    <location>
        <begin position="183"/>
        <end position="216"/>
    </location>
</feature>
<organism evidence="5 6">
    <name type="scientific">Chlamydomonas eustigma</name>
    <dbReference type="NCBI Taxonomy" id="1157962"/>
    <lineage>
        <taxon>Eukaryota</taxon>
        <taxon>Viridiplantae</taxon>
        <taxon>Chlorophyta</taxon>
        <taxon>core chlorophytes</taxon>
        <taxon>Chlorophyceae</taxon>
        <taxon>CS clade</taxon>
        <taxon>Chlamydomonadales</taxon>
        <taxon>Chlamydomonadaceae</taxon>
        <taxon>Chlamydomonas</taxon>
    </lineage>
</organism>
<dbReference type="STRING" id="1157962.A0A250X854"/>
<dbReference type="PROSITE" id="PS00678">
    <property type="entry name" value="WD_REPEATS_1"/>
    <property type="match status" value="1"/>
</dbReference>
<dbReference type="SUPFAM" id="SSF50978">
    <property type="entry name" value="WD40 repeat-like"/>
    <property type="match status" value="1"/>
</dbReference>
<proteinExistence type="predicted"/>
<gene>
    <name evidence="5" type="ORF">CEUSTIGMA_g6676.t1</name>
</gene>